<dbReference type="InterPro" id="IPR000092">
    <property type="entry name" value="Polyprenyl_synt"/>
</dbReference>
<comment type="similarity">
    <text evidence="2 6">Belongs to the FPP/GGPP synthase family.</text>
</comment>
<comment type="cofactor">
    <cofactor evidence="1">
        <name>Mg(2+)</name>
        <dbReference type="ChEBI" id="CHEBI:18420"/>
    </cofactor>
</comment>
<dbReference type="PANTHER" id="PTHR12001:SF85">
    <property type="entry name" value="SHORT CHAIN ISOPRENYL DIPHOSPHATE SYNTHASE"/>
    <property type="match status" value="1"/>
</dbReference>
<proteinExistence type="inferred from homology"/>
<organism evidence="7">
    <name type="scientific">Leifsonia sp. NPDC080035</name>
    <dbReference type="NCBI Taxonomy" id="3143936"/>
    <lineage>
        <taxon>Bacteria</taxon>
        <taxon>Bacillati</taxon>
        <taxon>Actinomycetota</taxon>
        <taxon>Actinomycetes</taxon>
        <taxon>Micrococcales</taxon>
        <taxon>Microbacteriaceae</taxon>
        <taxon>Leifsonia</taxon>
    </lineage>
</organism>
<keyword evidence="5" id="KW-0460">Magnesium</keyword>
<dbReference type="RefSeq" id="WP_348788107.1">
    <property type="nucleotide sequence ID" value="NZ_CP157390.1"/>
</dbReference>
<evidence type="ECO:0000256" key="4">
    <source>
        <dbReference type="ARBA" id="ARBA00022723"/>
    </source>
</evidence>
<dbReference type="CDD" id="cd00685">
    <property type="entry name" value="Trans_IPPS_HT"/>
    <property type="match status" value="1"/>
</dbReference>
<evidence type="ECO:0000256" key="3">
    <source>
        <dbReference type="ARBA" id="ARBA00022679"/>
    </source>
</evidence>
<dbReference type="Gene3D" id="1.10.600.10">
    <property type="entry name" value="Farnesyl Diphosphate Synthase"/>
    <property type="match status" value="1"/>
</dbReference>
<evidence type="ECO:0000256" key="1">
    <source>
        <dbReference type="ARBA" id="ARBA00001946"/>
    </source>
</evidence>
<evidence type="ECO:0000256" key="6">
    <source>
        <dbReference type="RuleBase" id="RU004466"/>
    </source>
</evidence>
<keyword evidence="4" id="KW-0479">Metal-binding</keyword>
<dbReference type="AlphaFoldDB" id="A0AAU7GDX7"/>
<dbReference type="EMBL" id="CP157390">
    <property type="protein sequence ID" value="XBM48154.1"/>
    <property type="molecule type" value="Genomic_DNA"/>
</dbReference>
<dbReference type="SFLD" id="SFLDS00005">
    <property type="entry name" value="Isoprenoid_Synthase_Type_I"/>
    <property type="match status" value="1"/>
</dbReference>
<keyword evidence="3 6" id="KW-0808">Transferase</keyword>
<dbReference type="InterPro" id="IPR033749">
    <property type="entry name" value="Polyprenyl_synt_CS"/>
</dbReference>
<dbReference type="SUPFAM" id="SSF48576">
    <property type="entry name" value="Terpenoid synthases"/>
    <property type="match status" value="1"/>
</dbReference>
<dbReference type="PANTHER" id="PTHR12001">
    <property type="entry name" value="GERANYLGERANYL PYROPHOSPHATE SYNTHASE"/>
    <property type="match status" value="1"/>
</dbReference>
<reference evidence="7" key="1">
    <citation type="submission" date="2024-05" db="EMBL/GenBank/DDBJ databases">
        <title>The Natural Products Discovery Center: Release of the First 8490 Sequenced Strains for Exploring Actinobacteria Biosynthetic Diversity.</title>
        <authorList>
            <person name="Kalkreuter E."/>
            <person name="Kautsar S.A."/>
            <person name="Yang D."/>
            <person name="Bader C.D."/>
            <person name="Teijaro C.N."/>
            <person name="Fluegel L."/>
            <person name="Davis C.M."/>
            <person name="Simpson J.R."/>
            <person name="Lauterbach L."/>
            <person name="Steele A.D."/>
            <person name="Gui C."/>
            <person name="Meng S."/>
            <person name="Li G."/>
            <person name="Viehrig K."/>
            <person name="Ye F."/>
            <person name="Su P."/>
            <person name="Kiefer A.F."/>
            <person name="Nichols A."/>
            <person name="Cepeda A.J."/>
            <person name="Yan W."/>
            <person name="Fan B."/>
            <person name="Jiang Y."/>
            <person name="Adhikari A."/>
            <person name="Zheng C.-J."/>
            <person name="Schuster L."/>
            <person name="Cowan T.M."/>
            <person name="Smanski M.J."/>
            <person name="Chevrette M.G."/>
            <person name="de Carvalho L.P.S."/>
            <person name="Shen B."/>
        </authorList>
    </citation>
    <scope>NUCLEOTIDE SEQUENCE</scope>
    <source>
        <strain evidence="7">NPDC080035</strain>
    </source>
</reference>
<evidence type="ECO:0000256" key="2">
    <source>
        <dbReference type="ARBA" id="ARBA00006706"/>
    </source>
</evidence>
<dbReference type="GO" id="GO:0008299">
    <property type="term" value="P:isoprenoid biosynthetic process"/>
    <property type="evidence" value="ECO:0007669"/>
    <property type="project" value="InterPro"/>
</dbReference>
<protein>
    <submittedName>
        <fullName evidence="7">Polyprenyl synthetase family protein</fullName>
    </submittedName>
</protein>
<dbReference type="GO" id="GO:0004659">
    <property type="term" value="F:prenyltransferase activity"/>
    <property type="evidence" value="ECO:0007669"/>
    <property type="project" value="InterPro"/>
</dbReference>
<evidence type="ECO:0000256" key="5">
    <source>
        <dbReference type="ARBA" id="ARBA00022842"/>
    </source>
</evidence>
<dbReference type="Pfam" id="PF00348">
    <property type="entry name" value="polyprenyl_synt"/>
    <property type="match status" value="1"/>
</dbReference>
<dbReference type="GO" id="GO:0046872">
    <property type="term" value="F:metal ion binding"/>
    <property type="evidence" value="ECO:0007669"/>
    <property type="project" value="UniProtKB-KW"/>
</dbReference>
<sequence length="375" mass="38996">MTQLHPMAPPEAHDSHVVALAASALAEVDERLNAFFAARAPEAAAHGDAYRRLWESAWDATRGGKRLRPRFTLTAFHGLGGAQRASAARESAVRVAVAFELLHTAFLLHDDVIDGDTVRRGRPNVAGEFTADALFRGAGLPRARLWGESAAILAGDLLLHAATAEVARIDAPASVRDRLMDVLERAVSVTAAGELADVGLSTGMSGAGIAEVLAMTERKTAEYSVSGPLVAGVLLAGAADREGDLLDVLAEYGRLVGVAFQLGDDLLGVFGSEAVTGKSVVSDLRQGKQTTLVAFARGTASWPVIADGFGRPDLGRAEAAGIASALEECGARGFVERLLHEHVDAAIHALDSPAVPAALAAELTVVARSCVGRIA</sequence>
<dbReference type="PROSITE" id="PS00723">
    <property type="entry name" value="POLYPRENYL_SYNTHASE_1"/>
    <property type="match status" value="1"/>
</dbReference>
<dbReference type="InterPro" id="IPR008949">
    <property type="entry name" value="Isoprenoid_synthase_dom_sf"/>
</dbReference>
<name>A0AAU7GDX7_9MICO</name>
<evidence type="ECO:0000313" key="7">
    <source>
        <dbReference type="EMBL" id="XBM48154.1"/>
    </source>
</evidence>
<gene>
    <name evidence="7" type="ORF">AAME72_19120</name>
</gene>
<dbReference type="PROSITE" id="PS00444">
    <property type="entry name" value="POLYPRENYL_SYNTHASE_2"/>
    <property type="match status" value="1"/>
</dbReference>
<accession>A0AAU7GDX7</accession>